<comment type="caution">
    <text evidence="2">The sequence shown here is derived from an EMBL/GenBank/DDBJ whole genome shotgun (WGS) entry which is preliminary data.</text>
</comment>
<evidence type="ECO:0000313" key="2">
    <source>
        <dbReference type="EMBL" id="KAG2562020.1"/>
    </source>
</evidence>
<feature type="signal peptide" evidence="1">
    <location>
        <begin position="1"/>
        <end position="17"/>
    </location>
</feature>
<organism evidence="2 3">
    <name type="scientific">Panicum virgatum</name>
    <name type="common">Blackwell switchgrass</name>
    <dbReference type="NCBI Taxonomy" id="38727"/>
    <lineage>
        <taxon>Eukaryota</taxon>
        <taxon>Viridiplantae</taxon>
        <taxon>Streptophyta</taxon>
        <taxon>Embryophyta</taxon>
        <taxon>Tracheophyta</taxon>
        <taxon>Spermatophyta</taxon>
        <taxon>Magnoliopsida</taxon>
        <taxon>Liliopsida</taxon>
        <taxon>Poales</taxon>
        <taxon>Poaceae</taxon>
        <taxon>PACMAD clade</taxon>
        <taxon>Panicoideae</taxon>
        <taxon>Panicodae</taxon>
        <taxon>Paniceae</taxon>
        <taxon>Panicinae</taxon>
        <taxon>Panicum</taxon>
        <taxon>Panicum sect. Hiantes</taxon>
    </lineage>
</organism>
<dbReference type="AlphaFoldDB" id="A0A8T0PKA1"/>
<evidence type="ECO:0000313" key="3">
    <source>
        <dbReference type="Proteomes" id="UP000823388"/>
    </source>
</evidence>
<evidence type="ECO:0008006" key="4">
    <source>
        <dbReference type="Google" id="ProtNLM"/>
    </source>
</evidence>
<sequence>MGWDLFFNICCFTPLCGDMVSLLGRLDRPWCGCQLPINELWQRAYLQQRAMRTPIFAGFNLNRPCRAPSVQVLNARSLGSHLLVKHQCSFFWQNLRQR</sequence>
<proteinExistence type="predicted"/>
<accession>A0A8T0PKA1</accession>
<keyword evidence="1" id="KW-0732">Signal</keyword>
<protein>
    <recommendedName>
        <fullName evidence="4">Secreted protein</fullName>
    </recommendedName>
</protein>
<reference evidence="2" key="1">
    <citation type="submission" date="2020-05" db="EMBL/GenBank/DDBJ databases">
        <title>WGS assembly of Panicum virgatum.</title>
        <authorList>
            <person name="Lovell J.T."/>
            <person name="Jenkins J."/>
            <person name="Shu S."/>
            <person name="Juenger T.E."/>
            <person name="Schmutz J."/>
        </authorList>
    </citation>
    <scope>NUCLEOTIDE SEQUENCE</scope>
    <source>
        <strain evidence="2">AP13</strain>
    </source>
</reference>
<name>A0A8T0PKA1_PANVG</name>
<gene>
    <name evidence="2" type="ORF">PVAP13_8KG345200</name>
</gene>
<dbReference type="EMBL" id="CM029051">
    <property type="protein sequence ID" value="KAG2562020.1"/>
    <property type="molecule type" value="Genomic_DNA"/>
</dbReference>
<evidence type="ECO:0000256" key="1">
    <source>
        <dbReference type="SAM" id="SignalP"/>
    </source>
</evidence>
<feature type="chain" id="PRO_5035865209" description="Secreted protein" evidence="1">
    <location>
        <begin position="18"/>
        <end position="98"/>
    </location>
</feature>
<dbReference type="Proteomes" id="UP000823388">
    <property type="component" value="Chromosome 8K"/>
</dbReference>
<keyword evidence="3" id="KW-1185">Reference proteome</keyword>